<gene>
    <name evidence="1" type="ORF">LCGC14_2964770</name>
</gene>
<name>A0A0F8XC29_9ZZZZ</name>
<sequence length="51" mass="6176">LALSRNFDKVTLEFLDEPISHETEQELIDGIKKRFRLIREQIEEEFKEIQT</sequence>
<proteinExistence type="predicted"/>
<organism evidence="1">
    <name type="scientific">marine sediment metagenome</name>
    <dbReference type="NCBI Taxonomy" id="412755"/>
    <lineage>
        <taxon>unclassified sequences</taxon>
        <taxon>metagenomes</taxon>
        <taxon>ecological metagenomes</taxon>
    </lineage>
</organism>
<evidence type="ECO:0000313" key="1">
    <source>
        <dbReference type="EMBL" id="KKK66368.1"/>
    </source>
</evidence>
<accession>A0A0F8XC29</accession>
<reference evidence="1" key="1">
    <citation type="journal article" date="2015" name="Nature">
        <title>Complex archaea that bridge the gap between prokaryotes and eukaryotes.</title>
        <authorList>
            <person name="Spang A."/>
            <person name="Saw J.H."/>
            <person name="Jorgensen S.L."/>
            <person name="Zaremba-Niedzwiedzka K."/>
            <person name="Martijn J."/>
            <person name="Lind A.E."/>
            <person name="van Eijk R."/>
            <person name="Schleper C."/>
            <person name="Guy L."/>
            <person name="Ettema T.J."/>
        </authorList>
    </citation>
    <scope>NUCLEOTIDE SEQUENCE</scope>
</reference>
<protein>
    <submittedName>
        <fullName evidence="1">Uncharacterized protein</fullName>
    </submittedName>
</protein>
<comment type="caution">
    <text evidence="1">The sequence shown here is derived from an EMBL/GenBank/DDBJ whole genome shotgun (WGS) entry which is preliminary data.</text>
</comment>
<dbReference type="AlphaFoldDB" id="A0A0F8XC29"/>
<feature type="non-terminal residue" evidence="1">
    <location>
        <position position="1"/>
    </location>
</feature>
<dbReference type="EMBL" id="LAZR01060112">
    <property type="protein sequence ID" value="KKK66368.1"/>
    <property type="molecule type" value="Genomic_DNA"/>
</dbReference>